<evidence type="ECO:0000313" key="2">
    <source>
        <dbReference type="EMBL" id="MDU0345873.1"/>
    </source>
</evidence>
<keyword evidence="1" id="KW-0472">Membrane</keyword>
<keyword evidence="3" id="KW-1185">Reference proteome</keyword>
<reference evidence="2 3" key="1">
    <citation type="submission" date="2023-09" db="EMBL/GenBank/DDBJ databases">
        <title>Microbacterium fusihabitans sp. nov., Microbacterium phycihabitans sp. nov., and Microbacterium cervinum sp. nov., isolated from dried seaweeds of beach.</title>
        <authorList>
            <person name="Lee S.D."/>
        </authorList>
    </citation>
    <scope>NUCLEOTIDE SEQUENCE [LARGE SCALE GENOMIC DNA]</scope>
    <source>
        <strain evidence="2 3">KSW2-29</strain>
    </source>
</reference>
<feature type="transmembrane region" description="Helical" evidence="1">
    <location>
        <begin position="47"/>
        <end position="66"/>
    </location>
</feature>
<comment type="caution">
    <text evidence="2">The sequence shown here is derived from an EMBL/GenBank/DDBJ whole genome shotgun (WGS) entry which is preliminary data.</text>
</comment>
<dbReference type="RefSeq" id="WP_316004350.1">
    <property type="nucleotide sequence ID" value="NZ_JAWDIT010000003.1"/>
</dbReference>
<feature type="transmembrane region" description="Helical" evidence="1">
    <location>
        <begin position="6"/>
        <end position="27"/>
    </location>
</feature>
<proteinExistence type="predicted"/>
<sequence>MALVLSTTLLLLGATAFLGSVLVVTTASPDERFPAWSNPTTRRGASIGLRLLGVVLVMLSITWGLGASVGPWAGLSLAAAFAPAVTAVVAHNRAVGRRERIRGAACLGCELAREEGGMDSN</sequence>
<keyword evidence="1" id="KW-1133">Transmembrane helix</keyword>
<accession>A0ABU3SM63</accession>
<organism evidence="2 3">
    <name type="scientific">Microbacterium phycohabitans</name>
    <dbReference type="NCBI Taxonomy" id="3075993"/>
    <lineage>
        <taxon>Bacteria</taxon>
        <taxon>Bacillati</taxon>
        <taxon>Actinomycetota</taxon>
        <taxon>Actinomycetes</taxon>
        <taxon>Micrococcales</taxon>
        <taxon>Microbacteriaceae</taxon>
        <taxon>Microbacterium</taxon>
    </lineage>
</organism>
<keyword evidence="1" id="KW-0812">Transmembrane</keyword>
<dbReference type="Proteomes" id="UP001261125">
    <property type="component" value="Unassembled WGS sequence"/>
</dbReference>
<gene>
    <name evidence="2" type="ORF">RWH44_09155</name>
</gene>
<evidence type="ECO:0000313" key="3">
    <source>
        <dbReference type="Proteomes" id="UP001261125"/>
    </source>
</evidence>
<name>A0ABU3SM63_9MICO</name>
<feature type="transmembrane region" description="Helical" evidence="1">
    <location>
        <begin position="72"/>
        <end position="90"/>
    </location>
</feature>
<evidence type="ECO:0000256" key="1">
    <source>
        <dbReference type="SAM" id="Phobius"/>
    </source>
</evidence>
<dbReference type="EMBL" id="JAWDIT010000003">
    <property type="protein sequence ID" value="MDU0345873.1"/>
    <property type="molecule type" value="Genomic_DNA"/>
</dbReference>
<protein>
    <submittedName>
        <fullName evidence="2">Uncharacterized protein</fullName>
    </submittedName>
</protein>